<feature type="domain" description="PNPLA" evidence="3">
    <location>
        <begin position="17"/>
        <end position="199"/>
    </location>
</feature>
<evidence type="ECO:0000256" key="1">
    <source>
        <dbReference type="ARBA" id="ARBA00023098"/>
    </source>
</evidence>
<reference evidence="4" key="1">
    <citation type="journal article" date="2020" name="Nature">
        <title>Giant virus diversity and host interactions through global metagenomics.</title>
        <authorList>
            <person name="Schulz F."/>
            <person name="Roux S."/>
            <person name="Paez-Espino D."/>
            <person name="Jungbluth S."/>
            <person name="Walsh D.A."/>
            <person name="Denef V.J."/>
            <person name="McMahon K.D."/>
            <person name="Konstantinidis K.T."/>
            <person name="Eloe-Fadrosh E.A."/>
            <person name="Kyrpides N.C."/>
            <person name="Woyke T."/>
        </authorList>
    </citation>
    <scope>NUCLEOTIDE SEQUENCE</scope>
    <source>
        <strain evidence="4">GVMAG-M-3300023184-13</strain>
    </source>
</reference>
<dbReference type="InterPro" id="IPR052580">
    <property type="entry name" value="Lipid_Hydrolase"/>
</dbReference>
<dbReference type="Gene3D" id="3.40.1090.10">
    <property type="entry name" value="Cytosolic phospholipase A2 catalytic domain"/>
    <property type="match status" value="2"/>
</dbReference>
<keyword evidence="2" id="KW-1133">Transmembrane helix</keyword>
<dbReference type="PANTHER" id="PTHR46394">
    <property type="entry name" value="ANNEXIN"/>
    <property type="match status" value="1"/>
</dbReference>
<dbReference type="PANTHER" id="PTHR46394:SF1">
    <property type="entry name" value="PNPLA DOMAIN-CONTAINING PROTEIN"/>
    <property type="match status" value="1"/>
</dbReference>
<sequence length="322" mass="35772">MSLTRTLSVKLKNIHHLVFSGGGLLGISYIGLFKYLEEQNVLHQIATVTGCSAGSIFCTFFMLGYTSSEMEIFMKSLNFKDYLTINANSIIKFPKTKGLEAGHKMTDIIKKIIKDKTGDENITFVQAYNKYKIVLQIGVTNLSTMNFEIFNYITKPDLAICTAIRASISIPIIFEPVIIDGSVYCDGGVVDNMPIESAIDIARKIYNDSKTADTPDIPDIPDSLNDIKYLDNILSVFLMSKYQPISPENIATITLPHFIDVITQAINNGHVINNFRNKFAANTLVVEIPVDIMTFIKLNASTEDIDNIIDIAYNTSVTLLNA</sequence>
<dbReference type="InterPro" id="IPR002641">
    <property type="entry name" value="PNPLA_dom"/>
</dbReference>
<proteinExistence type="predicted"/>
<dbReference type="GO" id="GO:0006629">
    <property type="term" value="P:lipid metabolic process"/>
    <property type="evidence" value="ECO:0007669"/>
    <property type="project" value="UniProtKB-KW"/>
</dbReference>
<dbReference type="AlphaFoldDB" id="A0A6C0HMG9"/>
<dbReference type="EMBL" id="MN739980">
    <property type="protein sequence ID" value="QHT81305.1"/>
    <property type="molecule type" value="Genomic_DNA"/>
</dbReference>
<feature type="transmembrane region" description="Helical" evidence="2">
    <location>
        <begin position="45"/>
        <end position="65"/>
    </location>
</feature>
<dbReference type="Pfam" id="PF01734">
    <property type="entry name" value="Patatin"/>
    <property type="match status" value="1"/>
</dbReference>
<name>A0A6C0HMG9_9ZZZZ</name>
<dbReference type="SUPFAM" id="SSF52151">
    <property type="entry name" value="FabD/lysophospholipase-like"/>
    <property type="match status" value="1"/>
</dbReference>
<accession>A0A6C0HMG9</accession>
<organism evidence="4">
    <name type="scientific">viral metagenome</name>
    <dbReference type="NCBI Taxonomy" id="1070528"/>
    <lineage>
        <taxon>unclassified sequences</taxon>
        <taxon>metagenomes</taxon>
        <taxon>organismal metagenomes</taxon>
    </lineage>
</organism>
<evidence type="ECO:0000259" key="3">
    <source>
        <dbReference type="PROSITE" id="PS51635"/>
    </source>
</evidence>
<protein>
    <recommendedName>
        <fullName evidence="3">PNPLA domain-containing protein</fullName>
    </recommendedName>
</protein>
<evidence type="ECO:0000313" key="4">
    <source>
        <dbReference type="EMBL" id="QHT81305.1"/>
    </source>
</evidence>
<keyword evidence="1" id="KW-0443">Lipid metabolism</keyword>
<keyword evidence="2" id="KW-0812">Transmembrane</keyword>
<evidence type="ECO:0000256" key="2">
    <source>
        <dbReference type="SAM" id="Phobius"/>
    </source>
</evidence>
<keyword evidence="2" id="KW-0472">Membrane</keyword>
<dbReference type="PROSITE" id="PS51635">
    <property type="entry name" value="PNPLA"/>
    <property type="match status" value="1"/>
</dbReference>
<dbReference type="InterPro" id="IPR016035">
    <property type="entry name" value="Acyl_Trfase/lysoPLipase"/>
</dbReference>
<feature type="transmembrane region" description="Helical" evidence="2">
    <location>
        <begin position="14"/>
        <end position="33"/>
    </location>
</feature>